<feature type="binding site" evidence="9">
    <location>
        <position position="18"/>
    </location>
    <ligand>
        <name>ATP</name>
        <dbReference type="ChEBI" id="CHEBI:30616"/>
    </ligand>
</feature>
<feature type="binding site" evidence="9">
    <location>
        <position position="10"/>
    </location>
    <ligand>
        <name>substrate</name>
    </ligand>
</feature>
<dbReference type="PRINTS" id="PR01020">
    <property type="entry name" value="LPSBIOSNTHSS"/>
</dbReference>
<keyword evidence="3 9" id="KW-0548">Nucleotidyltransferase</keyword>
<feature type="binding site" evidence="9">
    <location>
        <position position="91"/>
    </location>
    <ligand>
        <name>substrate</name>
    </ligand>
</feature>
<keyword evidence="4 9" id="KW-0547">Nucleotide-binding</keyword>
<dbReference type="EC" id="2.7.7.3" evidence="9"/>
<evidence type="ECO:0000256" key="1">
    <source>
        <dbReference type="ARBA" id="ARBA00022490"/>
    </source>
</evidence>
<organism evidence="11 12">
    <name type="scientific">Gracilimonas halophila</name>
    <dbReference type="NCBI Taxonomy" id="1834464"/>
    <lineage>
        <taxon>Bacteria</taxon>
        <taxon>Pseudomonadati</taxon>
        <taxon>Balneolota</taxon>
        <taxon>Balneolia</taxon>
        <taxon>Balneolales</taxon>
        <taxon>Balneolaceae</taxon>
        <taxon>Gracilimonas</taxon>
    </lineage>
</organism>
<sequence length="164" mass="18611">MKTIALYPGSFDPITNGHLDILERATNLFETVIVTVAVNNKKDAVFSGDERVELIKECIKDKEWAKNVEVNQFTGLLVDHAQDMNADTLVRGVRQISDFEYEFRMALTNKRLAPEVDTIFLMPDEEFTFISASIVKEVAYWDGDLSSFVPDIVAKALTEKFKDK</sequence>
<dbReference type="GO" id="GO:0004595">
    <property type="term" value="F:pantetheine-phosphate adenylyltransferase activity"/>
    <property type="evidence" value="ECO:0007669"/>
    <property type="project" value="UniProtKB-EC"/>
</dbReference>
<dbReference type="HAMAP" id="MF_00151">
    <property type="entry name" value="PPAT_bact"/>
    <property type="match status" value="1"/>
</dbReference>
<feature type="binding site" evidence="9">
    <location>
        <position position="77"/>
    </location>
    <ligand>
        <name>substrate</name>
    </ligand>
</feature>
<dbReference type="PANTHER" id="PTHR21342">
    <property type="entry name" value="PHOSPHOPANTETHEINE ADENYLYLTRANSFERASE"/>
    <property type="match status" value="1"/>
</dbReference>
<keyword evidence="12" id="KW-1185">Reference proteome</keyword>
<keyword evidence="1 9" id="KW-0963">Cytoplasm</keyword>
<evidence type="ECO:0000259" key="10">
    <source>
        <dbReference type="Pfam" id="PF01467"/>
    </source>
</evidence>
<name>A0ABW5JJ01_9BACT</name>
<feature type="binding site" evidence="9">
    <location>
        <position position="42"/>
    </location>
    <ligand>
        <name>substrate</name>
    </ligand>
</feature>
<gene>
    <name evidence="9 11" type="primary">coaD</name>
    <name evidence="11" type="ORF">ACFSVN_03050</name>
</gene>
<feature type="binding site" evidence="9">
    <location>
        <position position="102"/>
    </location>
    <ligand>
        <name>ATP</name>
        <dbReference type="ChEBI" id="CHEBI:30616"/>
    </ligand>
</feature>
<dbReference type="EMBL" id="JBHULI010000003">
    <property type="protein sequence ID" value="MFD2531418.1"/>
    <property type="molecule type" value="Genomic_DNA"/>
</dbReference>
<evidence type="ECO:0000313" key="11">
    <source>
        <dbReference type="EMBL" id="MFD2531418.1"/>
    </source>
</evidence>
<dbReference type="SUPFAM" id="SSF52374">
    <property type="entry name" value="Nucleotidylyl transferase"/>
    <property type="match status" value="1"/>
</dbReference>
<comment type="cofactor">
    <cofactor evidence="9">
        <name>Mg(2+)</name>
        <dbReference type="ChEBI" id="CHEBI:18420"/>
    </cofactor>
</comment>
<dbReference type="CDD" id="cd02163">
    <property type="entry name" value="PPAT"/>
    <property type="match status" value="1"/>
</dbReference>
<comment type="similarity">
    <text evidence="9">Belongs to the bacterial CoaD family.</text>
</comment>
<keyword evidence="7 9" id="KW-0173">Coenzyme A biosynthesis</keyword>
<dbReference type="RefSeq" id="WP_390298431.1">
    <property type="nucleotide sequence ID" value="NZ_JBHULI010000003.1"/>
</dbReference>
<dbReference type="Proteomes" id="UP001597460">
    <property type="component" value="Unassembled WGS sequence"/>
</dbReference>
<dbReference type="NCBIfam" id="TIGR00125">
    <property type="entry name" value="cyt_tran_rel"/>
    <property type="match status" value="1"/>
</dbReference>
<evidence type="ECO:0000256" key="7">
    <source>
        <dbReference type="ARBA" id="ARBA00022993"/>
    </source>
</evidence>
<comment type="pathway">
    <text evidence="9">Cofactor biosynthesis; coenzyme A biosynthesis; CoA from (R)-pantothenate: step 4/5.</text>
</comment>
<evidence type="ECO:0000256" key="2">
    <source>
        <dbReference type="ARBA" id="ARBA00022679"/>
    </source>
</evidence>
<dbReference type="InterPro" id="IPR001980">
    <property type="entry name" value="PPAT"/>
</dbReference>
<dbReference type="Gene3D" id="3.40.50.620">
    <property type="entry name" value="HUPs"/>
    <property type="match status" value="1"/>
</dbReference>
<keyword evidence="2 9" id="KW-0808">Transferase</keyword>
<dbReference type="NCBIfam" id="TIGR01510">
    <property type="entry name" value="coaD_prev_kdtB"/>
    <property type="match status" value="1"/>
</dbReference>
<evidence type="ECO:0000256" key="9">
    <source>
        <dbReference type="HAMAP-Rule" id="MF_00151"/>
    </source>
</evidence>
<reference evidence="12" key="1">
    <citation type="journal article" date="2019" name="Int. J. Syst. Evol. Microbiol.">
        <title>The Global Catalogue of Microorganisms (GCM) 10K type strain sequencing project: providing services to taxonomists for standard genome sequencing and annotation.</title>
        <authorList>
            <consortium name="The Broad Institute Genomics Platform"/>
            <consortium name="The Broad Institute Genome Sequencing Center for Infectious Disease"/>
            <person name="Wu L."/>
            <person name="Ma J."/>
        </authorList>
    </citation>
    <scope>NUCLEOTIDE SEQUENCE [LARGE SCALE GENOMIC DNA]</scope>
    <source>
        <strain evidence="12">KCTC 52042</strain>
    </source>
</reference>
<evidence type="ECO:0000256" key="6">
    <source>
        <dbReference type="ARBA" id="ARBA00022842"/>
    </source>
</evidence>
<evidence type="ECO:0000313" key="12">
    <source>
        <dbReference type="Proteomes" id="UP001597460"/>
    </source>
</evidence>
<keyword evidence="5 9" id="KW-0067">ATP-binding</keyword>
<feature type="binding site" evidence="9">
    <location>
        <begin position="92"/>
        <end position="94"/>
    </location>
    <ligand>
        <name>ATP</name>
        <dbReference type="ChEBI" id="CHEBI:30616"/>
    </ligand>
</feature>
<comment type="caution">
    <text evidence="11">The sequence shown here is derived from an EMBL/GenBank/DDBJ whole genome shotgun (WGS) entry which is preliminary data.</text>
</comment>
<feature type="site" description="Transition state stabilizer" evidence="9">
    <location>
        <position position="18"/>
    </location>
</feature>
<keyword evidence="6 9" id="KW-0460">Magnesium</keyword>
<dbReference type="PANTHER" id="PTHR21342:SF1">
    <property type="entry name" value="PHOSPHOPANTETHEINE ADENYLYLTRANSFERASE"/>
    <property type="match status" value="1"/>
</dbReference>
<evidence type="ECO:0000256" key="4">
    <source>
        <dbReference type="ARBA" id="ARBA00022741"/>
    </source>
</evidence>
<dbReference type="InterPro" id="IPR014729">
    <property type="entry name" value="Rossmann-like_a/b/a_fold"/>
</dbReference>
<feature type="binding site" evidence="9">
    <location>
        <begin position="10"/>
        <end position="11"/>
    </location>
    <ligand>
        <name>ATP</name>
        <dbReference type="ChEBI" id="CHEBI:30616"/>
    </ligand>
</feature>
<comment type="subcellular location">
    <subcellularLocation>
        <location evidence="9">Cytoplasm</location>
    </subcellularLocation>
</comment>
<comment type="subunit">
    <text evidence="9">Homohexamer.</text>
</comment>
<comment type="function">
    <text evidence="9">Reversibly transfers an adenylyl group from ATP to 4'-phosphopantetheine, yielding dephospho-CoA (dPCoA) and pyrophosphate.</text>
</comment>
<feature type="binding site" evidence="9">
    <location>
        <begin position="127"/>
        <end position="133"/>
    </location>
    <ligand>
        <name>ATP</name>
        <dbReference type="ChEBI" id="CHEBI:30616"/>
    </ligand>
</feature>
<dbReference type="Pfam" id="PF01467">
    <property type="entry name" value="CTP_transf_like"/>
    <property type="match status" value="1"/>
</dbReference>
<protein>
    <recommendedName>
        <fullName evidence="9">Phosphopantetheine adenylyltransferase</fullName>
        <ecNumber evidence="9">2.7.7.3</ecNumber>
    </recommendedName>
    <alternativeName>
        <fullName evidence="9">Dephospho-CoA pyrophosphorylase</fullName>
    </alternativeName>
    <alternativeName>
        <fullName evidence="9">Pantetheine-phosphate adenylyltransferase</fullName>
        <shortName evidence="9">PPAT</shortName>
    </alternativeName>
</protein>
<evidence type="ECO:0000256" key="5">
    <source>
        <dbReference type="ARBA" id="ARBA00022840"/>
    </source>
</evidence>
<evidence type="ECO:0000256" key="3">
    <source>
        <dbReference type="ARBA" id="ARBA00022695"/>
    </source>
</evidence>
<feature type="domain" description="Cytidyltransferase-like" evidence="10">
    <location>
        <begin position="6"/>
        <end position="137"/>
    </location>
</feature>
<accession>A0ABW5JJ01</accession>
<proteinExistence type="inferred from homology"/>
<dbReference type="InterPro" id="IPR004821">
    <property type="entry name" value="Cyt_trans-like"/>
</dbReference>
<comment type="catalytic activity">
    <reaction evidence="8 9">
        <text>(R)-4'-phosphopantetheine + ATP + H(+) = 3'-dephospho-CoA + diphosphate</text>
        <dbReference type="Rhea" id="RHEA:19801"/>
        <dbReference type="ChEBI" id="CHEBI:15378"/>
        <dbReference type="ChEBI" id="CHEBI:30616"/>
        <dbReference type="ChEBI" id="CHEBI:33019"/>
        <dbReference type="ChEBI" id="CHEBI:57328"/>
        <dbReference type="ChEBI" id="CHEBI:61723"/>
        <dbReference type="EC" id="2.7.7.3"/>
    </reaction>
</comment>
<evidence type="ECO:0000256" key="8">
    <source>
        <dbReference type="ARBA" id="ARBA00029346"/>
    </source>
</evidence>